<evidence type="ECO:0008006" key="5">
    <source>
        <dbReference type="Google" id="ProtNLM"/>
    </source>
</evidence>
<dbReference type="Pfam" id="PF17184">
    <property type="entry name" value="Rit1_C"/>
    <property type="match status" value="1"/>
</dbReference>
<organism evidence="3 4">
    <name type="scientific">Saccharomyces uvarum</name>
    <name type="common">Yeast</name>
    <name type="synonym">Saccharomyces bayanus var. uvarum</name>
    <dbReference type="NCBI Taxonomy" id="230603"/>
    <lineage>
        <taxon>Eukaryota</taxon>
        <taxon>Fungi</taxon>
        <taxon>Dikarya</taxon>
        <taxon>Ascomycota</taxon>
        <taxon>Saccharomycotina</taxon>
        <taxon>Saccharomycetes</taxon>
        <taxon>Saccharomycetales</taxon>
        <taxon>Saccharomycetaceae</taxon>
        <taxon>Saccharomyces</taxon>
    </lineage>
</organism>
<evidence type="ECO:0000313" key="3">
    <source>
        <dbReference type="EMBL" id="CAI4049125.1"/>
    </source>
</evidence>
<dbReference type="InterPro" id="IPR007306">
    <property type="entry name" value="Rit1"/>
</dbReference>
<evidence type="ECO:0000313" key="4">
    <source>
        <dbReference type="Proteomes" id="UP001162090"/>
    </source>
</evidence>
<accession>A0AA35NLH1</accession>
<evidence type="ECO:0000259" key="1">
    <source>
        <dbReference type="Pfam" id="PF04179"/>
    </source>
</evidence>
<protein>
    <recommendedName>
        <fullName evidence="5">tRNA A64-2'-O-ribosylphosphate transferase</fullName>
    </recommendedName>
</protein>
<dbReference type="EMBL" id="OX365924">
    <property type="protein sequence ID" value="CAI4049125.1"/>
    <property type="molecule type" value="Genomic_DNA"/>
</dbReference>
<dbReference type="GO" id="GO:0005737">
    <property type="term" value="C:cytoplasm"/>
    <property type="evidence" value="ECO:0007669"/>
    <property type="project" value="TreeGrafter"/>
</dbReference>
<dbReference type="PIRSF" id="PIRSF007747">
    <property type="entry name" value="Ribosyl_Ptfrase"/>
    <property type="match status" value="1"/>
</dbReference>
<evidence type="ECO:0000259" key="2">
    <source>
        <dbReference type="Pfam" id="PF17184"/>
    </source>
</evidence>
<dbReference type="AlphaFoldDB" id="A0AA35NLH1"/>
<dbReference type="Proteomes" id="UP001162090">
    <property type="component" value="Chromosome 13"/>
</dbReference>
<proteinExistence type="predicted"/>
<dbReference type="PANTHER" id="PTHR31811:SF0">
    <property type="entry name" value="TRNA A64-2'-O-RIBOSYLPHOSPHATE TRANSFERASE"/>
    <property type="match status" value="1"/>
</dbReference>
<dbReference type="Pfam" id="PF04179">
    <property type="entry name" value="Init_tRNA_PT"/>
    <property type="match status" value="1"/>
</dbReference>
<name>A0AA35NLH1_SACUV</name>
<feature type="domain" description="Rit1 N-terminal" evidence="2">
    <location>
        <begin position="18"/>
        <end position="301"/>
    </location>
</feature>
<reference evidence="3" key="1">
    <citation type="submission" date="2022-10" db="EMBL/GenBank/DDBJ databases">
        <authorList>
            <person name="Byrne P K."/>
        </authorList>
    </citation>
    <scope>NUCLEOTIDE SEQUENCE</scope>
    <source>
        <strain evidence="3">CBS7001</strain>
    </source>
</reference>
<sequence>MDEEILLSLSLSQINKDVRKENKSVRNRLQSILLDNRFLRDRVLPIFPRFPIVPNERCGLWYCEPSSFEQTSYFKSTDGHVNQWDFSTRRLNFHLLEIIQENKGIIIVDSTRRGKKIPDALSKTVPIWCAVLNTIMLQETEENVDIDKVLYVPPETVPKSEYDMIKRKIPELVDKLQKLNAIDSKTLNKLFKGKILRPIWVHPGSSLLNHSVDCFTGEIEEQEIWESPEDQNIIPIILCTVSYQAQDGMDKRYGFTYVQGAADDHELWSFGLDSKMFWSHIDYLGDTNNSDDQLCAYITDLIGKKLEYQLSIQDKGNLDDIFENIDKITNEISLGKVIQGLTINEKLEKELKVHYEKVIIFSNSVAIAAHADSVEESRTDSFISVYKLQSGDKKSSKALRSTFPMIHQEVQPVFANPAKGMKPILVCCNTGTDMSIGVILSILCAKYNEEWILTSELPVVNKIIIRKHLTKLISHLHGRNVNPSRATLNSVNSFLM</sequence>
<feature type="domain" description="Rit1 DUSP-like" evidence="1">
    <location>
        <begin position="385"/>
        <end position="495"/>
    </location>
</feature>
<dbReference type="GO" id="GO:0019988">
    <property type="term" value="P:charged-tRNA amino acid modification"/>
    <property type="evidence" value="ECO:0007669"/>
    <property type="project" value="InterPro"/>
</dbReference>
<dbReference type="InterPro" id="IPR033449">
    <property type="entry name" value="Rit1_N"/>
</dbReference>
<dbReference type="GO" id="GO:0043399">
    <property type="term" value="F:tRNA adenosine(64)-2'-O-ribosylphosphate transferase activity"/>
    <property type="evidence" value="ECO:0007669"/>
    <property type="project" value="InterPro"/>
</dbReference>
<dbReference type="PANTHER" id="PTHR31811">
    <property type="entry name" value="TRNA A64-2'-O-RIBOSYLPHOSPHATE TRANSFERASE"/>
    <property type="match status" value="1"/>
</dbReference>
<gene>
    <name evidence="3" type="primary">SUVC13G4140</name>
    <name evidence="3" type="ORF">SUVC_13G4140</name>
</gene>
<dbReference type="InterPro" id="IPR033421">
    <property type="entry name" value="Rit1_DUSP-like"/>
</dbReference>